<dbReference type="SUPFAM" id="SSF46689">
    <property type="entry name" value="Homeodomain-like"/>
    <property type="match status" value="1"/>
</dbReference>
<evidence type="ECO:0000259" key="4">
    <source>
        <dbReference type="PROSITE" id="PS50977"/>
    </source>
</evidence>
<feature type="compositionally biased region" description="Pro residues" evidence="3">
    <location>
        <begin position="20"/>
        <end position="34"/>
    </location>
</feature>
<dbReference type="PANTHER" id="PTHR30055:SF226">
    <property type="entry name" value="HTH-TYPE TRANSCRIPTIONAL REGULATOR PKSA"/>
    <property type="match status" value="1"/>
</dbReference>
<feature type="domain" description="HTH tetR-type" evidence="4">
    <location>
        <begin position="43"/>
        <end position="103"/>
    </location>
</feature>
<sequence length="232" mass="24415">MSSQKSTPTAHAPGSAPRSGPAPVPAPAPAPAAPVAPKRQRGRQRVAAILAAASDLFFEKGFDGATMTEIAARSDTAIGSLYRFFPTKESLADALLGHYLACLQARLDDIATRPATLGPAAFADALLDMAFDLRDERAAAVILIDARRDGPYQRATLRDMMRGRIGALLHRIAPALPPGRGAAVATMMLQFLKAVPVLAEEERRTGAPLLAELRSAARLYAAAALTADRTAP</sequence>
<proteinExistence type="predicted"/>
<evidence type="ECO:0000256" key="3">
    <source>
        <dbReference type="SAM" id="MobiDB-lite"/>
    </source>
</evidence>
<feature type="DNA-binding region" description="H-T-H motif" evidence="2">
    <location>
        <begin position="66"/>
        <end position="85"/>
    </location>
</feature>
<dbReference type="PROSITE" id="PS50977">
    <property type="entry name" value="HTH_TETR_2"/>
    <property type="match status" value="1"/>
</dbReference>
<dbReference type="InterPro" id="IPR001647">
    <property type="entry name" value="HTH_TetR"/>
</dbReference>
<evidence type="ECO:0000313" key="5">
    <source>
        <dbReference type="EMBL" id="XAE43999.1"/>
    </source>
</evidence>
<dbReference type="PRINTS" id="PR00455">
    <property type="entry name" value="HTHTETR"/>
</dbReference>
<gene>
    <name evidence="5" type="ORF">AAC691_06090</name>
</gene>
<evidence type="ECO:0000313" key="6">
    <source>
        <dbReference type="Proteomes" id="UP001449795"/>
    </source>
</evidence>
<dbReference type="Pfam" id="PF00440">
    <property type="entry name" value="TetR_N"/>
    <property type="match status" value="1"/>
</dbReference>
<dbReference type="Gene3D" id="1.10.357.10">
    <property type="entry name" value="Tetracycline Repressor, domain 2"/>
    <property type="match status" value="1"/>
</dbReference>
<name>A0ABZ3D893_9PROT</name>
<dbReference type="RefSeq" id="WP_342629326.1">
    <property type="nucleotide sequence ID" value="NZ_CP152276.1"/>
</dbReference>
<dbReference type="PANTHER" id="PTHR30055">
    <property type="entry name" value="HTH-TYPE TRANSCRIPTIONAL REGULATOR RUTR"/>
    <property type="match status" value="1"/>
</dbReference>
<evidence type="ECO:0000256" key="2">
    <source>
        <dbReference type="PROSITE-ProRule" id="PRU00335"/>
    </source>
</evidence>
<dbReference type="Proteomes" id="UP001449795">
    <property type="component" value="Chromosome"/>
</dbReference>
<dbReference type="InterPro" id="IPR009057">
    <property type="entry name" value="Homeodomain-like_sf"/>
</dbReference>
<reference evidence="5 6" key="1">
    <citation type="submission" date="2024-04" db="EMBL/GenBank/DDBJ databases">
        <title>Complete genome sequence of Nguyenibacter vanlangesis HBCM-1154, a strain capable of nitrogen fixation, IAA production, and phosphorus solubilization isolated from sugarcane soil.</title>
        <authorList>
            <person name="MY HANH P."/>
        </authorList>
    </citation>
    <scope>NUCLEOTIDE SEQUENCE [LARGE SCALE GENOMIC DNA]</scope>
    <source>
        <strain evidence="5 6">HBCM 1154</strain>
    </source>
</reference>
<feature type="region of interest" description="Disordered" evidence="3">
    <location>
        <begin position="1"/>
        <end position="39"/>
    </location>
</feature>
<keyword evidence="6" id="KW-1185">Reference proteome</keyword>
<evidence type="ECO:0000256" key="1">
    <source>
        <dbReference type="ARBA" id="ARBA00023125"/>
    </source>
</evidence>
<organism evidence="5 6">
    <name type="scientific">Nguyenibacter vanlangensis</name>
    <dbReference type="NCBI Taxonomy" id="1216886"/>
    <lineage>
        <taxon>Bacteria</taxon>
        <taxon>Pseudomonadati</taxon>
        <taxon>Pseudomonadota</taxon>
        <taxon>Alphaproteobacteria</taxon>
        <taxon>Acetobacterales</taxon>
        <taxon>Acetobacteraceae</taxon>
        <taxon>Nguyenibacter</taxon>
    </lineage>
</organism>
<accession>A0ABZ3D893</accession>
<dbReference type="InterPro" id="IPR050109">
    <property type="entry name" value="HTH-type_TetR-like_transc_reg"/>
</dbReference>
<dbReference type="EMBL" id="CP152276">
    <property type="protein sequence ID" value="XAE43999.1"/>
    <property type="molecule type" value="Genomic_DNA"/>
</dbReference>
<protein>
    <submittedName>
        <fullName evidence="5">Helix-turn-helix domain-containing protein</fullName>
    </submittedName>
</protein>
<feature type="compositionally biased region" description="Low complexity" evidence="3">
    <location>
        <begin position="10"/>
        <end position="19"/>
    </location>
</feature>
<keyword evidence="1 2" id="KW-0238">DNA-binding</keyword>